<name>U9UGY7_RHIID</name>
<gene>
    <name evidence="1" type="ORF">GLOINDRAFT_21353</name>
</gene>
<dbReference type="HOGENOM" id="CLU_1769080_0_0_1"/>
<protein>
    <submittedName>
        <fullName evidence="1">Uncharacterized protein</fullName>
    </submittedName>
</protein>
<dbReference type="AlphaFoldDB" id="U9UGY7"/>
<organism evidence="1">
    <name type="scientific">Rhizophagus irregularis (strain DAOM 181602 / DAOM 197198 / MUCL 43194)</name>
    <name type="common">Arbuscular mycorrhizal fungus</name>
    <name type="synonym">Glomus intraradices</name>
    <dbReference type="NCBI Taxonomy" id="747089"/>
    <lineage>
        <taxon>Eukaryota</taxon>
        <taxon>Fungi</taxon>
        <taxon>Fungi incertae sedis</taxon>
        <taxon>Mucoromycota</taxon>
        <taxon>Glomeromycotina</taxon>
        <taxon>Glomeromycetes</taxon>
        <taxon>Glomerales</taxon>
        <taxon>Glomeraceae</taxon>
        <taxon>Rhizophagus</taxon>
    </lineage>
</organism>
<sequence>MLPNFFSISAVFWLQRSCLYVDLGINLFKPRIICARSAAIFSRLRKVSGKAEIISVAEILEAAEILQAKLLKKSCLICSSDLDQPIRSLRSMNLVDFAAEIAKIRHVYCKICNSFISLTDIITQERINWRVALDKQSSVFSPSLFIN</sequence>
<proteinExistence type="predicted"/>
<evidence type="ECO:0000313" key="1">
    <source>
        <dbReference type="EMBL" id="ESA17838.1"/>
    </source>
</evidence>
<dbReference type="EMBL" id="KI279793">
    <property type="protein sequence ID" value="ESA17838.1"/>
    <property type="molecule type" value="Genomic_DNA"/>
</dbReference>
<accession>U9UGY7</accession>
<reference evidence="1" key="1">
    <citation type="submission" date="2013-07" db="EMBL/GenBank/DDBJ databases">
        <title>The genome of an arbuscular mycorrhizal fungus provides insights into the evolution of the oldest plant symbiosis.</title>
        <authorList>
            <consortium name="DOE Joint Genome Institute"/>
            <person name="Tisserant E."/>
            <person name="Malbreil M."/>
            <person name="Kuo A."/>
            <person name="Kohler A."/>
            <person name="Symeonidi A."/>
            <person name="Balestrini R."/>
            <person name="Charron P."/>
            <person name="Duensing N."/>
            <person name="Frei-dit-Frey N."/>
            <person name="Gianinazzi-Pearson V."/>
            <person name="Gilbert B."/>
            <person name="Handa Y."/>
            <person name="Hijri M."/>
            <person name="Kaul R."/>
            <person name="Kawaguchi M."/>
            <person name="Krajinski F."/>
            <person name="Lammers P."/>
            <person name="Lapierre D."/>
            <person name="Masclaux F.G."/>
            <person name="Murat C."/>
            <person name="Morin E."/>
            <person name="Ndikumana S."/>
            <person name="Pagni M."/>
            <person name="Petitpierre D."/>
            <person name="Requena N."/>
            <person name="Rosikiewicz P."/>
            <person name="Riley R."/>
            <person name="Saito K."/>
            <person name="San Clemente H."/>
            <person name="Shapiro H."/>
            <person name="van Tuinen D."/>
            <person name="Becard G."/>
            <person name="Bonfante P."/>
            <person name="Paszkowski U."/>
            <person name="Shachar-Hill Y."/>
            <person name="Young J.P."/>
            <person name="Sanders I.R."/>
            <person name="Henrissat B."/>
            <person name="Rensing S.A."/>
            <person name="Grigoriev I.V."/>
            <person name="Corradi N."/>
            <person name="Roux C."/>
            <person name="Martin F."/>
        </authorList>
    </citation>
    <scope>NUCLEOTIDE SEQUENCE</scope>
    <source>
        <strain evidence="1">DAOM 197198</strain>
    </source>
</reference>